<organism evidence="2 3">
    <name type="scientific">Planosporangium thailandense</name>
    <dbReference type="NCBI Taxonomy" id="765197"/>
    <lineage>
        <taxon>Bacteria</taxon>
        <taxon>Bacillati</taxon>
        <taxon>Actinomycetota</taxon>
        <taxon>Actinomycetes</taxon>
        <taxon>Micromonosporales</taxon>
        <taxon>Micromonosporaceae</taxon>
        <taxon>Planosporangium</taxon>
    </lineage>
</organism>
<reference evidence="2 3" key="1">
    <citation type="submission" date="2020-03" db="EMBL/GenBank/DDBJ databases">
        <title>WGS of the type strain of Planosporangium spp.</title>
        <authorList>
            <person name="Thawai C."/>
        </authorList>
    </citation>
    <scope>NUCLEOTIDE SEQUENCE [LARGE SCALE GENOMIC DNA]</scope>
    <source>
        <strain evidence="2 3">TBRC 5610</strain>
    </source>
</reference>
<keyword evidence="1" id="KW-0812">Transmembrane</keyword>
<accession>A0ABX0Y5P8</accession>
<keyword evidence="1" id="KW-1133">Transmembrane helix</keyword>
<sequence>MRFFVALVVFVFGFGLYAVAALLFDRRHVLAGWHAARRAQAAGEAEGSIGRAPIAVRMVSALPPWATVAGCLVLGTLLMLGACAGLIVW</sequence>
<dbReference type="RefSeq" id="WP_167928634.1">
    <property type="nucleotide sequence ID" value="NZ_JAATVY010000035.1"/>
</dbReference>
<feature type="transmembrane region" description="Helical" evidence="1">
    <location>
        <begin position="65"/>
        <end position="88"/>
    </location>
</feature>
<gene>
    <name evidence="2" type="ORF">HC031_29025</name>
</gene>
<dbReference type="EMBL" id="JAATVY010000035">
    <property type="protein sequence ID" value="NJC73731.1"/>
    <property type="molecule type" value="Genomic_DNA"/>
</dbReference>
<keyword evidence="3" id="KW-1185">Reference proteome</keyword>
<dbReference type="Proteomes" id="UP000722989">
    <property type="component" value="Unassembled WGS sequence"/>
</dbReference>
<name>A0ABX0Y5P8_9ACTN</name>
<evidence type="ECO:0000256" key="1">
    <source>
        <dbReference type="SAM" id="Phobius"/>
    </source>
</evidence>
<evidence type="ECO:0000313" key="3">
    <source>
        <dbReference type="Proteomes" id="UP000722989"/>
    </source>
</evidence>
<protein>
    <submittedName>
        <fullName evidence="2">Uncharacterized protein</fullName>
    </submittedName>
</protein>
<proteinExistence type="predicted"/>
<comment type="caution">
    <text evidence="2">The sequence shown here is derived from an EMBL/GenBank/DDBJ whole genome shotgun (WGS) entry which is preliminary data.</text>
</comment>
<evidence type="ECO:0000313" key="2">
    <source>
        <dbReference type="EMBL" id="NJC73731.1"/>
    </source>
</evidence>
<keyword evidence="1" id="KW-0472">Membrane</keyword>